<sequence>MTVLVISLRRLALEEDRNQVLQGTLAIQKCFRGHHARRHFHELKGGVIKLQSFIRGEISRRKHCALLKLNEHVAYGMPNKQRISVVKIQLDKDFLFVNVFGVLVVYIVLTPYILFYSNSLVVGATAI</sequence>
<dbReference type="PROSITE" id="PS50096">
    <property type="entry name" value="IQ"/>
    <property type="match status" value="2"/>
</dbReference>
<protein>
    <submittedName>
        <fullName evidence="3">Myosin-2-like isoform X1</fullName>
    </submittedName>
</protein>
<name>A0A8S0SD55_OLEEU</name>
<evidence type="ECO:0000256" key="2">
    <source>
        <dbReference type="SAM" id="Phobius"/>
    </source>
</evidence>
<organism evidence="3 4">
    <name type="scientific">Olea europaea subsp. europaea</name>
    <dbReference type="NCBI Taxonomy" id="158383"/>
    <lineage>
        <taxon>Eukaryota</taxon>
        <taxon>Viridiplantae</taxon>
        <taxon>Streptophyta</taxon>
        <taxon>Embryophyta</taxon>
        <taxon>Tracheophyta</taxon>
        <taxon>Spermatophyta</taxon>
        <taxon>Magnoliopsida</taxon>
        <taxon>eudicotyledons</taxon>
        <taxon>Gunneridae</taxon>
        <taxon>Pentapetalae</taxon>
        <taxon>asterids</taxon>
        <taxon>lamiids</taxon>
        <taxon>Lamiales</taxon>
        <taxon>Oleaceae</taxon>
        <taxon>Oleeae</taxon>
        <taxon>Olea</taxon>
    </lineage>
</organism>
<keyword evidence="2" id="KW-0472">Membrane</keyword>
<dbReference type="SUPFAM" id="SSF52540">
    <property type="entry name" value="P-loop containing nucleoside triphosphate hydrolases"/>
    <property type="match status" value="1"/>
</dbReference>
<dbReference type="Gramene" id="OE9A102429T3">
    <property type="protein sequence ID" value="OE9A102429C3"/>
    <property type="gene ID" value="OE9A102429"/>
</dbReference>
<dbReference type="EMBL" id="CACTIH010004305">
    <property type="protein sequence ID" value="CAA2990494.1"/>
    <property type="molecule type" value="Genomic_DNA"/>
</dbReference>
<proteinExistence type="predicted"/>
<keyword evidence="4" id="KW-1185">Reference proteome</keyword>
<keyword evidence="1" id="KW-0112">Calmodulin-binding</keyword>
<dbReference type="InterPro" id="IPR027417">
    <property type="entry name" value="P-loop_NTPase"/>
</dbReference>
<dbReference type="SMART" id="SM00015">
    <property type="entry name" value="IQ"/>
    <property type="match status" value="2"/>
</dbReference>
<evidence type="ECO:0000313" key="4">
    <source>
        <dbReference type="Proteomes" id="UP000594638"/>
    </source>
</evidence>
<gene>
    <name evidence="3" type="ORF">OLEA9_A102429</name>
</gene>
<keyword evidence="2" id="KW-0812">Transmembrane</keyword>
<dbReference type="OrthoDB" id="6108017at2759"/>
<dbReference type="Pfam" id="PF00612">
    <property type="entry name" value="IQ"/>
    <property type="match status" value="2"/>
</dbReference>
<accession>A0A8S0SD55</accession>
<dbReference type="GO" id="GO:0005516">
    <property type="term" value="F:calmodulin binding"/>
    <property type="evidence" value="ECO:0007669"/>
    <property type="project" value="UniProtKB-KW"/>
</dbReference>
<keyword evidence="2" id="KW-1133">Transmembrane helix</keyword>
<dbReference type="Proteomes" id="UP000594638">
    <property type="component" value="Unassembled WGS sequence"/>
</dbReference>
<dbReference type="Gramene" id="OE9A102429T1">
    <property type="protein sequence ID" value="OE9A102429C1"/>
    <property type="gene ID" value="OE9A102429"/>
</dbReference>
<evidence type="ECO:0000256" key="1">
    <source>
        <dbReference type="ARBA" id="ARBA00022860"/>
    </source>
</evidence>
<feature type="transmembrane region" description="Helical" evidence="2">
    <location>
        <begin position="94"/>
        <end position="115"/>
    </location>
</feature>
<dbReference type="Gene3D" id="1.20.5.190">
    <property type="match status" value="1"/>
</dbReference>
<reference evidence="3 4" key="1">
    <citation type="submission" date="2019-12" db="EMBL/GenBank/DDBJ databases">
        <authorList>
            <person name="Alioto T."/>
            <person name="Alioto T."/>
            <person name="Gomez Garrido J."/>
        </authorList>
    </citation>
    <scope>NUCLEOTIDE SEQUENCE [LARGE SCALE GENOMIC DNA]</scope>
</reference>
<evidence type="ECO:0000313" key="3">
    <source>
        <dbReference type="EMBL" id="CAA2990494.1"/>
    </source>
</evidence>
<comment type="caution">
    <text evidence="3">The sequence shown here is derived from an EMBL/GenBank/DDBJ whole genome shotgun (WGS) entry which is preliminary data.</text>
</comment>
<dbReference type="Gramene" id="OE9A102429T2">
    <property type="protein sequence ID" value="OE9A102429C2"/>
    <property type="gene ID" value="OE9A102429"/>
</dbReference>
<dbReference type="InterPro" id="IPR000048">
    <property type="entry name" value="IQ_motif_EF-hand-BS"/>
</dbReference>
<dbReference type="AlphaFoldDB" id="A0A8S0SD55"/>